<evidence type="ECO:0000256" key="1">
    <source>
        <dbReference type="SAM" id="MobiDB-lite"/>
    </source>
</evidence>
<evidence type="ECO:0000313" key="3">
    <source>
        <dbReference type="Proteomes" id="UP000553632"/>
    </source>
</evidence>
<comment type="caution">
    <text evidence="2">The sequence shown here is derived from an EMBL/GenBank/DDBJ whole genome shotgun (WGS) entry which is preliminary data.</text>
</comment>
<accession>A0A7J6QB19</accession>
<organism evidence="2 3">
    <name type="scientific">Perkinsus olseni</name>
    <name type="common">Perkinsus atlanticus</name>
    <dbReference type="NCBI Taxonomy" id="32597"/>
    <lineage>
        <taxon>Eukaryota</taxon>
        <taxon>Sar</taxon>
        <taxon>Alveolata</taxon>
        <taxon>Perkinsozoa</taxon>
        <taxon>Perkinsea</taxon>
        <taxon>Perkinsida</taxon>
        <taxon>Perkinsidae</taxon>
        <taxon>Perkinsus</taxon>
    </lineage>
</organism>
<feature type="region of interest" description="Disordered" evidence="1">
    <location>
        <begin position="1"/>
        <end position="57"/>
    </location>
</feature>
<dbReference type="EMBL" id="JABANO010034613">
    <property type="protein sequence ID" value="KAF4704866.1"/>
    <property type="molecule type" value="Genomic_DNA"/>
</dbReference>
<evidence type="ECO:0000313" key="2">
    <source>
        <dbReference type="EMBL" id="KAF4704866.1"/>
    </source>
</evidence>
<dbReference type="OMA" id="EKYVYGC"/>
<feature type="compositionally biased region" description="Polar residues" evidence="1">
    <location>
        <begin position="1"/>
        <end position="19"/>
    </location>
</feature>
<keyword evidence="3" id="KW-1185">Reference proteome</keyword>
<proteinExistence type="predicted"/>
<feature type="compositionally biased region" description="Basic and acidic residues" evidence="1">
    <location>
        <begin position="35"/>
        <end position="53"/>
    </location>
</feature>
<sequence>MPTPTIEDSTFPHSESMGSPRSAMETVKLAASRLAEVRRHERTSSPDPFKEAADPSIARIRSELQAVHKKRRLDKLHAEQRQANNDFSGIDEGIPITQIMREDLIRGTEGDQRLKEWLEKYVYGCGSSSPSTSITTAATESI</sequence>
<protein>
    <submittedName>
        <fullName evidence="2">Uncharacterized protein</fullName>
    </submittedName>
</protein>
<dbReference type="AlphaFoldDB" id="A0A7J6QB19"/>
<dbReference type="Proteomes" id="UP000553632">
    <property type="component" value="Unassembled WGS sequence"/>
</dbReference>
<reference evidence="2 3" key="1">
    <citation type="submission" date="2020-04" db="EMBL/GenBank/DDBJ databases">
        <title>Perkinsus olseni comparative genomics.</title>
        <authorList>
            <person name="Bogema D.R."/>
        </authorList>
    </citation>
    <scope>NUCLEOTIDE SEQUENCE [LARGE SCALE GENOMIC DNA]</scope>
    <source>
        <strain evidence="2 3">ATCC PRA-207</strain>
    </source>
</reference>
<name>A0A7J6QB19_PEROL</name>
<gene>
    <name evidence="2" type="ORF">FOZ63_009949</name>
</gene>